<dbReference type="GO" id="GO:0160147">
    <property type="term" value="F:tRNA pseudouridine(38-40) synthase activity"/>
    <property type="evidence" value="ECO:0007669"/>
    <property type="project" value="UniProtKB-EC"/>
</dbReference>
<evidence type="ECO:0000256" key="1">
    <source>
        <dbReference type="ARBA" id="ARBA00009375"/>
    </source>
</evidence>
<dbReference type="Gene3D" id="3.30.70.580">
    <property type="entry name" value="Pseudouridine synthase I, catalytic domain, N-terminal subdomain"/>
    <property type="match status" value="1"/>
</dbReference>
<comment type="function">
    <text evidence="4">Formation of pseudouridine at positions 38, 39 and 40 in the anticodon stem and loop of transfer RNAs.</text>
</comment>
<feature type="binding site" evidence="4 6">
    <location>
        <position position="113"/>
    </location>
    <ligand>
        <name>substrate</name>
    </ligand>
</feature>
<dbReference type="NCBIfam" id="TIGR00071">
    <property type="entry name" value="hisT_truA"/>
    <property type="match status" value="1"/>
</dbReference>
<dbReference type="Gene3D" id="3.30.70.660">
    <property type="entry name" value="Pseudouridine synthase I, catalytic domain, C-terminal subdomain"/>
    <property type="match status" value="1"/>
</dbReference>
<proteinExistence type="inferred from homology"/>
<dbReference type="STRING" id="1423813.FC26_GL001513"/>
<comment type="similarity">
    <text evidence="1 4 7">Belongs to the tRNA pseudouridine synthase TruA family.</text>
</comment>
<evidence type="ECO:0000256" key="7">
    <source>
        <dbReference type="RuleBase" id="RU003792"/>
    </source>
</evidence>
<evidence type="ECO:0000256" key="6">
    <source>
        <dbReference type="PIRSR" id="PIRSR001430-2"/>
    </source>
</evidence>
<sequence>MYRYKITFAYDGTNFAGFQVQPHERTVEQTLQIAVNKIAKKPTPPLGVYGSGRTDAGVHALAQVAHFDLPFDIPGDSLRRALNSILPLDILVKDAQQVSSEFHARYNAHHKRYRYRVSQGEFVDPFKRNYTAHFKYPLDVARMQQACQDLVGEHDFTSFVAAGSQTKSKVRTIFDARVWRDEHDQEILFEFSGNGFLYNQVRIMVALLLEIGSNQRPIDDIPRVLAAKDRNQARGTAPAAGLYLVDVSYND</sequence>
<dbReference type="EMBL" id="AYYY01000025">
    <property type="protein sequence ID" value="KRM61440.1"/>
    <property type="molecule type" value="Genomic_DNA"/>
</dbReference>
<dbReference type="InterPro" id="IPR020094">
    <property type="entry name" value="TruA/RsuA/RluB/E/F_N"/>
</dbReference>
<dbReference type="PANTHER" id="PTHR11142:SF0">
    <property type="entry name" value="TRNA PSEUDOURIDINE SYNTHASE-LIKE 1"/>
    <property type="match status" value="1"/>
</dbReference>
<dbReference type="GO" id="GO:0003723">
    <property type="term" value="F:RNA binding"/>
    <property type="evidence" value="ECO:0007669"/>
    <property type="project" value="InterPro"/>
</dbReference>
<dbReference type="InterPro" id="IPR001406">
    <property type="entry name" value="PsdUridine_synth_TruA"/>
</dbReference>
<dbReference type="FunFam" id="3.30.70.580:FF:000001">
    <property type="entry name" value="tRNA pseudouridine synthase A"/>
    <property type="match status" value="1"/>
</dbReference>
<dbReference type="Pfam" id="PF01416">
    <property type="entry name" value="PseudoU_synth_1"/>
    <property type="match status" value="2"/>
</dbReference>
<protein>
    <recommendedName>
        <fullName evidence="4">tRNA pseudouridine synthase A</fullName>
        <ecNumber evidence="4">5.4.99.12</ecNumber>
    </recommendedName>
    <alternativeName>
        <fullName evidence="4">tRNA pseudouridine(38-40) synthase</fullName>
    </alternativeName>
    <alternativeName>
        <fullName evidence="4">tRNA pseudouridylate synthase I</fullName>
    </alternativeName>
    <alternativeName>
        <fullName evidence="4">tRNA-uridine isomerase I</fullName>
    </alternativeName>
</protein>
<dbReference type="EC" id="5.4.99.12" evidence="4"/>
<keyword evidence="10" id="KW-1185">Reference proteome</keyword>
<evidence type="ECO:0000313" key="10">
    <source>
        <dbReference type="Proteomes" id="UP000051733"/>
    </source>
</evidence>
<comment type="caution">
    <text evidence="4">Lacks conserved residue(s) required for the propagation of feature annotation.</text>
</comment>
<dbReference type="PANTHER" id="PTHR11142">
    <property type="entry name" value="PSEUDOURIDYLATE SYNTHASE"/>
    <property type="match status" value="1"/>
</dbReference>
<dbReference type="RefSeq" id="WP_057778594.1">
    <property type="nucleotide sequence ID" value="NZ_AYYY01000025.1"/>
</dbReference>
<comment type="caution">
    <text evidence="9">The sequence shown here is derived from an EMBL/GenBank/DDBJ whole genome shotgun (WGS) entry which is preliminary data.</text>
</comment>
<dbReference type="OrthoDB" id="9811823at2"/>
<evidence type="ECO:0000256" key="3">
    <source>
        <dbReference type="ARBA" id="ARBA00023235"/>
    </source>
</evidence>
<accession>A0A0R2A378</accession>
<dbReference type="InterPro" id="IPR020103">
    <property type="entry name" value="PsdUridine_synth_cat_dom_sf"/>
</dbReference>
<feature type="domain" description="Pseudouridine synthase I TruA alpha/beta" evidence="8">
    <location>
        <begin position="9"/>
        <end position="107"/>
    </location>
</feature>
<dbReference type="InterPro" id="IPR020097">
    <property type="entry name" value="PsdUridine_synth_TruA_a/b_dom"/>
</dbReference>
<feature type="domain" description="Pseudouridine synthase I TruA alpha/beta" evidence="8">
    <location>
        <begin position="146"/>
        <end position="250"/>
    </location>
</feature>
<keyword evidence="3 4" id="KW-0413">Isomerase</keyword>
<evidence type="ECO:0000256" key="2">
    <source>
        <dbReference type="ARBA" id="ARBA00022694"/>
    </source>
</evidence>
<dbReference type="SUPFAM" id="SSF55120">
    <property type="entry name" value="Pseudouridine synthase"/>
    <property type="match status" value="1"/>
</dbReference>
<gene>
    <name evidence="4" type="primary">truA</name>
    <name evidence="9" type="ORF">FC26_GL001513</name>
</gene>
<dbReference type="Proteomes" id="UP000051733">
    <property type="component" value="Unassembled WGS sequence"/>
</dbReference>
<name>A0A0R2A378_9LACO</name>
<dbReference type="GO" id="GO:0031119">
    <property type="term" value="P:tRNA pseudouridine synthesis"/>
    <property type="evidence" value="ECO:0007669"/>
    <property type="project" value="UniProtKB-UniRule"/>
</dbReference>
<keyword evidence="2 4" id="KW-0819">tRNA processing</keyword>
<evidence type="ECO:0000313" key="9">
    <source>
        <dbReference type="EMBL" id="KRM61440.1"/>
    </source>
</evidence>
<evidence type="ECO:0000256" key="4">
    <source>
        <dbReference type="HAMAP-Rule" id="MF_00171"/>
    </source>
</evidence>
<reference evidence="9 10" key="1">
    <citation type="journal article" date="2015" name="Genome Announc.">
        <title>Expanding the biotechnology potential of lactobacilli through comparative genomics of 213 strains and associated genera.</title>
        <authorList>
            <person name="Sun Z."/>
            <person name="Harris H.M."/>
            <person name="McCann A."/>
            <person name="Guo C."/>
            <person name="Argimon S."/>
            <person name="Zhang W."/>
            <person name="Yang X."/>
            <person name="Jeffery I.B."/>
            <person name="Cooney J.C."/>
            <person name="Kagawa T.F."/>
            <person name="Liu W."/>
            <person name="Song Y."/>
            <person name="Salvetti E."/>
            <person name="Wrobel A."/>
            <person name="Rasinkangas P."/>
            <person name="Parkhill J."/>
            <person name="Rea M.C."/>
            <person name="O'Sullivan O."/>
            <person name="Ritari J."/>
            <person name="Douillard F.P."/>
            <person name="Paul Ross R."/>
            <person name="Yang R."/>
            <person name="Briner A.E."/>
            <person name="Felis G.E."/>
            <person name="de Vos W.M."/>
            <person name="Barrangou R."/>
            <person name="Klaenhammer T.R."/>
            <person name="Caufield P.W."/>
            <person name="Cui Y."/>
            <person name="Zhang H."/>
            <person name="O'Toole P.W."/>
        </authorList>
    </citation>
    <scope>NUCLEOTIDE SEQUENCE [LARGE SCALE GENOMIC DNA]</scope>
    <source>
        <strain evidence="9 10">DSM 20634</strain>
    </source>
</reference>
<comment type="catalytic activity">
    <reaction evidence="4 7">
        <text>uridine(38/39/40) in tRNA = pseudouridine(38/39/40) in tRNA</text>
        <dbReference type="Rhea" id="RHEA:22376"/>
        <dbReference type="Rhea" id="RHEA-COMP:10085"/>
        <dbReference type="Rhea" id="RHEA-COMP:10087"/>
        <dbReference type="ChEBI" id="CHEBI:65314"/>
        <dbReference type="ChEBI" id="CHEBI:65315"/>
        <dbReference type="EC" id="5.4.99.12"/>
    </reaction>
</comment>
<comment type="subunit">
    <text evidence="4">Homodimer.</text>
</comment>
<dbReference type="HAMAP" id="MF_00171">
    <property type="entry name" value="TruA"/>
    <property type="match status" value="1"/>
</dbReference>
<feature type="active site" description="Nucleophile" evidence="4 5">
    <location>
        <position position="55"/>
    </location>
</feature>
<dbReference type="InterPro" id="IPR020095">
    <property type="entry name" value="PsdUridine_synth_TruA_C"/>
</dbReference>
<organism evidence="9 10">
    <name type="scientific">Paucilactobacillus vaccinostercus DSM 20634</name>
    <dbReference type="NCBI Taxonomy" id="1423813"/>
    <lineage>
        <taxon>Bacteria</taxon>
        <taxon>Bacillati</taxon>
        <taxon>Bacillota</taxon>
        <taxon>Bacilli</taxon>
        <taxon>Lactobacillales</taxon>
        <taxon>Lactobacillaceae</taxon>
        <taxon>Paucilactobacillus</taxon>
    </lineage>
</organism>
<evidence type="ECO:0000259" key="8">
    <source>
        <dbReference type="Pfam" id="PF01416"/>
    </source>
</evidence>
<dbReference type="CDD" id="cd02570">
    <property type="entry name" value="PseudoU_synth_EcTruA"/>
    <property type="match status" value="1"/>
</dbReference>
<dbReference type="AlphaFoldDB" id="A0A0R2A378"/>
<dbReference type="PATRIC" id="fig|1423813.3.peg.1538"/>
<evidence type="ECO:0000256" key="5">
    <source>
        <dbReference type="PIRSR" id="PIRSR001430-1"/>
    </source>
</evidence>
<dbReference type="PIRSF" id="PIRSF001430">
    <property type="entry name" value="tRNA_psdUrid_synth"/>
    <property type="match status" value="1"/>
</dbReference>